<dbReference type="InterPro" id="IPR036852">
    <property type="entry name" value="Peptidase_S8/S53_dom_sf"/>
</dbReference>
<evidence type="ECO:0000256" key="3">
    <source>
        <dbReference type="ARBA" id="ARBA00022801"/>
    </source>
</evidence>
<dbReference type="GO" id="GO:0004252">
    <property type="term" value="F:serine-type endopeptidase activity"/>
    <property type="evidence" value="ECO:0007669"/>
    <property type="project" value="UniProtKB-UniRule"/>
</dbReference>
<comment type="similarity">
    <text evidence="1 5">Belongs to the peptidase S8 family.</text>
</comment>
<feature type="active site" description="Charge relay system" evidence="5">
    <location>
        <position position="175"/>
    </location>
</feature>
<evidence type="ECO:0000313" key="8">
    <source>
        <dbReference type="Proteomes" id="UP000468735"/>
    </source>
</evidence>
<gene>
    <name evidence="7" type="ORF">F8566_28325</name>
</gene>
<dbReference type="GO" id="GO:0006508">
    <property type="term" value="P:proteolysis"/>
    <property type="evidence" value="ECO:0007669"/>
    <property type="project" value="UniProtKB-KW"/>
</dbReference>
<dbReference type="PROSITE" id="PS51892">
    <property type="entry name" value="SUBTILASE"/>
    <property type="match status" value="1"/>
</dbReference>
<name>A0A6H9YNX1_9ACTN</name>
<proteinExistence type="inferred from homology"/>
<organism evidence="7 8">
    <name type="scientific">Actinomadura rudentiformis</name>
    <dbReference type="NCBI Taxonomy" id="359158"/>
    <lineage>
        <taxon>Bacteria</taxon>
        <taxon>Bacillati</taxon>
        <taxon>Actinomycetota</taxon>
        <taxon>Actinomycetes</taxon>
        <taxon>Streptosporangiales</taxon>
        <taxon>Thermomonosporaceae</taxon>
        <taxon>Actinomadura</taxon>
    </lineage>
</organism>
<sequence>MLAASVMAAVTGTAQTASAGVRKPAPVAPAVANELNEQGQATYFVMLKGRADLGSARSLTRHSERAAAGYQALTRTAERDQKGLRKLLTGEGVRFEAFWVVNTVLVHGADRALTERIASLPEVERLVERRKAERRPETPAKAAAAAEWNIQQIGAPRVWSERGVRGEGVVVASIDTGAQYDHPALVRQYRGRTANGTFDHDYNWYDPNDYCQRIGKPSQIPCDLHGHGSHTTGTAIGDDGAGNQIGVAPGAKWIAVAAGGLFLLQEDLLRAGQWVMAPTDRTGANPRPDLAAHVVNNSWGWEQWPDDFYTQMIDSWISVGIFPVFGSGNSGPGCGTVIPPGQGPGAYSAGAYDSTGQIASMSSRGPSPLGAGTKPNIAAPGVDVRSASPDGGYVLLSGTSMAAPHVTGTVALIWSAAPHLVGDVARTKQVMDLTATDVNDVTCGGTAADNNVYGEGRLNARNAVELARNISPS</sequence>
<keyword evidence="2 5" id="KW-0645">Protease</keyword>
<keyword evidence="3 5" id="KW-0378">Hydrolase</keyword>
<dbReference type="InterPro" id="IPR015500">
    <property type="entry name" value="Peptidase_S8_subtilisin-rel"/>
</dbReference>
<comment type="caution">
    <text evidence="7">The sequence shown here is derived from an EMBL/GenBank/DDBJ whole genome shotgun (WGS) entry which is preliminary data.</text>
</comment>
<dbReference type="PROSITE" id="PS00138">
    <property type="entry name" value="SUBTILASE_SER"/>
    <property type="match status" value="1"/>
</dbReference>
<feature type="domain" description="Peptidase S8/S53" evidence="6">
    <location>
        <begin position="166"/>
        <end position="456"/>
    </location>
</feature>
<dbReference type="InterPro" id="IPR051048">
    <property type="entry name" value="Peptidase_S8/S53_subtilisin"/>
</dbReference>
<protein>
    <submittedName>
        <fullName evidence="7">S8 family serine peptidase</fullName>
    </submittedName>
</protein>
<dbReference type="SUPFAM" id="SSF52743">
    <property type="entry name" value="Subtilisin-like"/>
    <property type="match status" value="1"/>
</dbReference>
<feature type="active site" description="Charge relay system" evidence="5">
    <location>
        <position position="400"/>
    </location>
</feature>
<keyword evidence="4 5" id="KW-0720">Serine protease</keyword>
<accession>A0A6H9YNX1</accession>
<dbReference type="AlphaFoldDB" id="A0A6H9YNX1"/>
<dbReference type="Pfam" id="PF00082">
    <property type="entry name" value="Peptidase_S8"/>
    <property type="match status" value="1"/>
</dbReference>
<evidence type="ECO:0000256" key="1">
    <source>
        <dbReference type="ARBA" id="ARBA00011073"/>
    </source>
</evidence>
<dbReference type="Gene3D" id="3.40.50.200">
    <property type="entry name" value="Peptidase S8/S53 domain"/>
    <property type="match status" value="1"/>
</dbReference>
<dbReference type="PANTHER" id="PTHR43399:SF4">
    <property type="entry name" value="CELL WALL-ASSOCIATED PROTEASE"/>
    <property type="match status" value="1"/>
</dbReference>
<evidence type="ECO:0000256" key="4">
    <source>
        <dbReference type="ARBA" id="ARBA00022825"/>
    </source>
</evidence>
<evidence type="ECO:0000259" key="6">
    <source>
        <dbReference type="Pfam" id="PF00082"/>
    </source>
</evidence>
<dbReference type="InterPro" id="IPR023828">
    <property type="entry name" value="Peptidase_S8_Ser-AS"/>
</dbReference>
<dbReference type="Proteomes" id="UP000468735">
    <property type="component" value="Unassembled WGS sequence"/>
</dbReference>
<keyword evidence="8" id="KW-1185">Reference proteome</keyword>
<reference evidence="7 8" key="1">
    <citation type="submission" date="2019-09" db="EMBL/GenBank/DDBJ databases">
        <title>Actinomadura physcomitrii sp. nov., a novel actinomycete isolated from moss [Physcomitrium sphaericum (Ludw) Fuernr].</title>
        <authorList>
            <person name="Zhuang X."/>
            <person name="Liu C."/>
        </authorList>
    </citation>
    <scope>NUCLEOTIDE SEQUENCE [LARGE SCALE GENOMIC DNA]</scope>
    <source>
        <strain evidence="7 8">HMC1</strain>
    </source>
</reference>
<evidence type="ECO:0000256" key="5">
    <source>
        <dbReference type="PROSITE-ProRule" id="PRU01240"/>
    </source>
</evidence>
<feature type="active site" description="Charge relay system" evidence="5">
    <location>
        <position position="227"/>
    </location>
</feature>
<evidence type="ECO:0000313" key="7">
    <source>
        <dbReference type="EMBL" id="KAB2345177.1"/>
    </source>
</evidence>
<dbReference type="OrthoDB" id="9813435at2"/>
<dbReference type="PANTHER" id="PTHR43399">
    <property type="entry name" value="SUBTILISIN-RELATED"/>
    <property type="match status" value="1"/>
</dbReference>
<dbReference type="EMBL" id="WBMT01000014">
    <property type="protein sequence ID" value="KAB2345177.1"/>
    <property type="molecule type" value="Genomic_DNA"/>
</dbReference>
<evidence type="ECO:0000256" key="2">
    <source>
        <dbReference type="ARBA" id="ARBA00022670"/>
    </source>
</evidence>
<dbReference type="PRINTS" id="PR00723">
    <property type="entry name" value="SUBTILISIN"/>
</dbReference>
<dbReference type="InterPro" id="IPR000209">
    <property type="entry name" value="Peptidase_S8/S53_dom"/>
</dbReference>